<sequence>MKKIFQGFSPFVVVGIVLILVPIFVLMTVNNIREQKERTIEKLTGKGIFLIRAFEAGTRTGMMSMEFGVARVQRLLTETALQPEVAYMMITKADGRILAHSNPERVGGLYENMPDISTLNEPTILQHRAIFSVKDGIEPVFQVFKKFTPAHRRSRKGRPLPPWCMGEGNFPGCIPPVNETIPSEPSAVVDSTGNSNALPEDLDEINDASSAISAPESSDISKFSKERDLSRKMDWLRAHFFNHNRELMEKNHPFNNGQIIFAALDMSEVQRESKQYLRHAIVMGVMFFILCCAGIVSVLAIQGYRSVRSSLDRMKEEVERSRRLAAVGKLAAGVAHEIRNPLSSIKGFATWFRERYSSVDEDREVADVMIQEVERLNRAVTQLLELSKPLPVNKIPISIEETLAHSIKLIARELNEKGMDVVVQVDASLKHKNITTDPDLLNQILLNLYLNAMQAMEDKGGKLEVLVTEAGSGASKAVLLKVSDTGRGIETADLEHIFDPYFTNRPGGTGLGLAMVHRAIEALGAEIRVESQKGQGTRFFIRLPVDRRQR</sequence>
<dbReference type="SUPFAM" id="SSF47384">
    <property type="entry name" value="Homodimeric domain of signal transducing histidine kinase"/>
    <property type="match status" value="1"/>
</dbReference>
<evidence type="ECO:0000256" key="16">
    <source>
        <dbReference type="ARBA" id="ARBA00023136"/>
    </source>
</evidence>
<dbReference type="Gene3D" id="1.10.287.130">
    <property type="match status" value="1"/>
</dbReference>
<dbReference type="GO" id="GO:0005524">
    <property type="term" value="F:ATP binding"/>
    <property type="evidence" value="ECO:0007669"/>
    <property type="project" value="UniProtKB-KW"/>
</dbReference>
<keyword evidence="16 18" id="KW-0472">Membrane</keyword>
<dbReference type="GO" id="GO:0005886">
    <property type="term" value="C:plasma membrane"/>
    <property type="evidence" value="ECO:0007669"/>
    <property type="project" value="UniProtKB-SubCell"/>
</dbReference>
<dbReference type="Proteomes" id="UP000191931">
    <property type="component" value="Unassembled WGS sequence"/>
</dbReference>
<dbReference type="InterPro" id="IPR005467">
    <property type="entry name" value="His_kinase_dom"/>
</dbReference>
<evidence type="ECO:0000256" key="13">
    <source>
        <dbReference type="ARBA" id="ARBA00022989"/>
    </source>
</evidence>
<evidence type="ECO:0000256" key="1">
    <source>
        <dbReference type="ARBA" id="ARBA00000085"/>
    </source>
</evidence>
<dbReference type="Pfam" id="PF00512">
    <property type="entry name" value="HisKA"/>
    <property type="match status" value="1"/>
</dbReference>
<dbReference type="SMART" id="SM00387">
    <property type="entry name" value="HATPase_c"/>
    <property type="match status" value="1"/>
</dbReference>
<keyword evidence="7 20" id="KW-0808">Transferase</keyword>
<keyword evidence="5" id="KW-0997">Cell inner membrane</keyword>
<dbReference type="RefSeq" id="WP_080806703.1">
    <property type="nucleotide sequence ID" value="NZ_LT828554.1"/>
</dbReference>
<evidence type="ECO:0000256" key="10">
    <source>
        <dbReference type="ARBA" id="ARBA00022777"/>
    </source>
</evidence>
<evidence type="ECO:0000256" key="6">
    <source>
        <dbReference type="ARBA" id="ARBA00022553"/>
    </source>
</evidence>
<accession>A0A1W1HB09</accession>
<evidence type="ECO:0000256" key="4">
    <source>
        <dbReference type="ARBA" id="ARBA00022475"/>
    </source>
</evidence>
<dbReference type="SUPFAM" id="SSF55874">
    <property type="entry name" value="ATPase domain of HSP90 chaperone/DNA topoisomerase II/histidine kinase"/>
    <property type="match status" value="1"/>
</dbReference>
<dbReference type="Gene3D" id="3.30.565.10">
    <property type="entry name" value="Histidine kinase-like ATPase, C-terminal domain"/>
    <property type="match status" value="1"/>
</dbReference>
<comment type="subcellular location">
    <subcellularLocation>
        <location evidence="2">Cell inner membrane</location>
        <topology evidence="2">Multi-pass membrane protein</topology>
    </subcellularLocation>
</comment>
<dbReference type="OrthoDB" id="9773941at2"/>
<dbReference type="InterPro" id="IPR004358">
    <property type="entry name" value="Sig_transdc_His_kin-like_C"/>
</dbReference>
<dbReference type="STRING" id="1246637.MTBBW1_1890024"/>
<keyword evidence="8 18" id="KW-0812">Transmembrane</keyword>
<keyword evidence="21" id="KW-1185">Reference proteome</keyword>
<dbReference type="Pfam" id="PF02518">
    <property type="entry name" value="HATPase_c"/>
    <property type="match status" value="1"/>
</dbReference>
<dbReference type="EC" id="2.7.13.3" evidence="3"/>
<name>A0A1W1HB09_9BACT</name>
<dbReference type="CDD" id="cd00082">
    <property type="entry name" value="HisKA"/>
    <property type="match status" value="1"/>
</dbReference>
<keyword evidence="14" id="KW-0902">Two-component regulatory system</keyword>
<evidence type="ECO:0000256" key="17">
    <source>
        <dbReference type="ARBA" id="ARBA00044982"/>
    </source>
</evidence>
<evidence type="ECO:0000256" key="5">
    <source>
        <dbReference type="ARBA" id="ARBA00022519"/>
    </source>
</evidence>
<evidence type="ECO:0000256" key="8">
    <source>
        <dbReference type="ARBA" id="ARBA00022692"/>
    </source>
</evidence>
<feature type="transmembrane region" description="Helical" evidence="18">
    <location>
        <begin position="12"/>
        <end position="32"/>
    </location>
</feature>
<evidence type="ECO:0000256" key="2">
    <source>
        <dbReference type="ARBA" id="ARBA00004429"/>
    </source>
</evidence>
<dbReference type="PRINTS" id="PR00344">
    <property type="entry name" value="BCTRLSENSOR"/>
</dbReference>
<keyword evidence="10 20" id="KW-0418">Kinase</keyword>
<evidence type="ECO:0000256" key="14">
    <source>
        <dbReference type="ARBA" id="ARBA00023012"/>
    </source>
</evidence>
<dbReference type="InterPro" id="IPR029151">
    <property type="entry name" value="Sensor-like_sf"/>
</dbReference>
<protein>
    <recommendedName>
        <fullName evidence="17">Sensor histidine kinase ZraS</fullName>
        <ecNumber evidence="3">2.7.13.3</ecNumber>
    </recommendedName>
</protein>
<comment type="catalytic activity">
    <reaction evidence="1">
        <text>ATP + protein L-histidine = ADP + protein N-phospho-L-histidine.</text>
        <dbReference type="EC" id="2.7.13.3"/>
    </reaction>
</comment>
<evidence type="ECO:0000256" key="11">
    <source>
        <dbReference type="ARBA" id="ARBA00022833"/>
    </source>
</evidence>
<evidence type="ECO:0000256" key="12">
    <source>
        <dbReference type="ARBA" id="ARBA00022840"/>
    </source>
</evidence>
<keyword evidence="9" id="KW-0547">Nucleotide-binding</keyword>
<keyword evidence="15" id="KW-0346">Stress response</keyword>
<dbReference type="SMART" id="SM00388">
    <property type="entry name" value="HisKA"/>
    <property type="match status" value="1"/>
</dbReference>
<evidence type="ECO:0000256" key="3">
    <source>
        <dbReference type="ARBA" id="ARBA00012438"/>
    </source>
</evidence>
<evidence type="ECO:0000313" key="20">
    <source>
        <dbReference type="EMBL" id="SLM29626.1"/>
    </source>
</evidence>
<organism evidence="20 21">
    <name type="scientific">Desulfamplus magnetovallimortis</name>
    <dbReference type="NCBI Taxonomy" id="1246637"/>
    <lineage>
        <taxon>Bacteria</taxon>
        <taxon>Pseudomonadati</taxon>
        <taxon>Thermodesulfobacteriota</taxon>
        <taxon>Desulfobacteria</taxon>
        <taxon>Desulfobacterales</taxon>
        <taxon>Desulfobacteraceae</taxon>
        <taxon>Desulfamplus</taxon>
    </lineage>
</organism>
<dbReference type="GO" id="GO:0000155">
    <property type="term" value="F:phosphorelay sensor kinase activity"/>
    <property type="evidence" value="ECO:0007669"/>
    <property type="project" value="InterPro"/>
</dbReference>
<dbReference type="InterPro" id="IPR036097">
    <property type="entry name" value="HisK_dim/P_sf"/>
</dbReference>
<keyword evidence="13 18" id="KW-1133">Transmembrane helix</keyword>
<keyword evidence="4" id="KW-1003">Cell membrane</keyword>
<evidence type="ECO:0000256" key="18">
    <source>
        <dbReference type="SAM" id="Phobius"/>
    </source>
</evidence>
<keyword evidence="12" id="KW-0067">ATP-binding</keyword>
<evidence type="ECO:0000313" key="21">
    <source>
        <dbReference type="Proteomes" id="UP000191931"/>
    </source>
</evidence>
<evidence type="ECO:0000256" key="7">
    <source>
        <dbReference type="ARBA" id="ARBA00022679"/>
    </source>
</evidence>
<dbReference type="PROSITE" id="PS50109">
    <property type="entry name" value="HIS_KIN"/>
    <property type="match status" value="1"/>
</dbReference>
<dbReference type="InterPro" id="IPR003661">
    <property type="entry name" value="HisK_dim/P_dom"/>
</dbReference>
<keyword evidence="6" id="KW-0597">Phosphoprotein</keyword>
<dbReference type="InterPro" id="IPR003594">
    <property type="entry name" value="HATPase_dom"/>
</dbReference>
<gene>
    <name evidence="20" type="ORF">MTBBW1_1890024</name>
</gene>
<evidence type="ECO:0000256" key="15">
    <source>
        <dbReference type="ARBA" id="ARBA00023016"/>
    </source>
</evidence>
<feature type="domain" description="Histidine kinase" evidence="19">
    <location>
        <begin position="333"/>
        <end position="547"/>
    </location>
</feature>
<reference evidence="20 21" key="1">
    <citation type="submission" date="2017-03" db="EMBL/GenBank/DDBJ databases">
        <authorList>
            <person name="Afonso C.L."/>
            <person name="Miller P.J."/>
            <person name="Scott M.A."/>
            <person name="Spackman E."/>
            <person name="Goraichik I."/>
            <person name="Dimitrov K.M."/>
            <person name="Suarez D.L."/>
            <person name="Swayne D.E."/>
        </authorList>
    </citation>
    <scope>NUCLEOTIDE SEQUENCE [LARGE SCALE GENOMIC DNA]</scope>
    <source>
        <strain evidence="20">PRJEB14757</strain>
    </source>
</reference>
<dbReference type="PANTHER" id="PTHR43065:SF54">
    <property type="entry name" value="SENSOR PROTEIN ZRAS"/>
    <property type="match status" value="1"/>
</dbReference>
<dbReference type="AlphaFoldDB" id="A0A1W1HB09"/>
<evidence type="ECO:0000259" key="19">
    <source>
        <dbReference type="PROSITE" id="PS50109"/>
    </source>
</evidence>
<dbReference type="PANTHER" id="PTHR43065">
    <property type="entry name" value="SENSOR HISTIDINE KINASE"/>
    <property type="match status" value="1"/>
</dbReference>
<proteinExistence type="predicted"/>
<feature type="transmembrane region" description="Helical" evidence="18">
    <location>
        <begin position="280"/>
        <end position="304"/>
    </location>
</feature>
<evidence type="ECO:0000256" key="9">
    <source>
        <dbReference type="ARBA" id="ARBA00022741"/>
    </source>
</evidence>
<dbReference type="SUPFAM" id="SSF103190">
    <property type="entry name" value="Sensory domain-like"/>
    <property type="match status" value="1"/>
</dbReference>
<dbReference type="EMBL" id="FWEV01000100">
    <property type="protein sequence ID" value="SLM29626.1"/>
    <property type="molecule type" value="Genomic_DNA"/>
</dbReference>
<keyword evidence="11" id="KW-0862">Zinc</keyword>
<dbReference type="InterPro" id="IPR036890">
    <property type="entry name" value="HATPase_C_sf"/>
</dbReference>